<dbReference type="SUPFAM" id="SSF52218">
    <property type="entry name" value="Flavoproteins"/>
    <property type="match status" value="1"/>
</dbReference>
<dbReference type="PANTHER" id="PTHR32145">
    <property type="entry name" value="DIFLAVIN FLAVOPROTEIN A 2-RELATED"/>
    <property type="match status" value="1"/>
</dbReference>
<keyword evidence="4" id="KW-0249">Electron transport</keyword>
<comment type="cofactor">
    <cofactor evidence="1">
        <name>Fe cation</name>
        <dbReference type="ChEBI" id="CHEBI:24875"/>
    </cofactor>
</comment>
<accession>A0A9D0ZA21</accession>
<dbReference type="EMBL" id="DVFJ01000021">
    <property type="protein sequence ID" value="HIQ71894.1"/>
    <property type="molecule type" value="Genomic_DNA"/>
</dbReference>
<dbReference type="InterPro" id="IPR001226">
    <property type="entry name" value="Flavodoxin_CS"/>
</dbReference>
<feature type="domain" description="Flavodoxin-like" evidence="6">
    <location>
        <begin position="256"/>
        <end position="396"/>
    </location>
</feature>
<reference evidence="7" key="2">
    <citation type="journal article" date="2021" name="PeerJ">
        <title>Extensive microbial diversity within the chicken gut microbiome revealed by metagenomics and culture.</title>
        <authorList>
            <person name="Gilroy R."/>
            <person name="Ravi A."/>
            <person name="Getino M."/>
            <person name="Pursley I."/>
            <person name="Horton D.L."/>
            <person name="Alikhan N.F."/>
            <person name="Baker D."/>
            <person name="Gharbi K."/>
            <person name="Hall N."/>
            <person name="Watson M."/>
            <person name="Adriaenssens E.M."/>
            <person name="Foster-Nyarko E."/>
            <person name="Jarju S."/>
            <person name="Secka A."/>
            <person name="Antonio M."/>
            <person name="Oren A."/>
            <person name="Chaudhuri R.R."/>
            <person name="La Ragione R."/>
            <person name="Hildebrand F."/>
            <person name="Pallen M.J."/>
        </authorList>
    </citation>
    <scope>NUCLEOTIDE SEQUENCE</scope>
    <source>
        <strain evidence="7">ChiSxjej2B14-6234</strain>
    </source>
</reference>
<evidence type="ECO:0000313" key="7">
    <source>
        <dbReference type="EMBL" id="HIQ71894.1"/>
    </source>
</evidence>
<evidence type="ECO:0000256" key="5">
    <source>
        <dbReference type="ARBA" id="ARBA00023004"/>
    </source>
</evidence>
<dbReference type="InterPro" id="IPR029039">
    <property type="entry name" value="Flavoprotein-like_sf"/>
</dbReference>
<sequence>MFALSVAPGVYSVGALNPGLRVFDIVMRTEYGTSYNAYLIDDEKKALIETCHASFFDAFVEDVSAVCDPEEIDYIVLNHTEPDHSGALARLLELCPRAQVLCTQAASLYLKHITNRADLPLRVVKDGETLSLGAHTLQFVVAPFLHWPDSMFTYCPESRTVFTCDFLGSHYCEPRMLDACITYPDKYETALKGYYDAIFGPFPAYVRKGLEKLAALDFDTACPSHGPVLTRGRQLDAALEKYAAWSAPQPREGLRVPVFYCTAYGNTRRVAEAVREGILLARPEAAVDLLDLVDQDMNAMGAALNASDAFVIGSPTINADAVPPVWQLLSHIDAINIKKRPCAVFGSYGWSGEAVPALCERLARLKANVFGEGLRVQFVPSEQELEAARAFGRAFSETL</sequence>
<keyword evidence="3" id="KW-0813">Transport</keyword>
<dbReference type="InterPro" id="IPR016440">
    <property type="entry name" value="Rubredoxin-O_OxRdtase"/>
</dbReference>
<dbReference type="Pfam" id="PF19583">
    <property type="entry name" value="ODP"/>
    <property type="match status" value="1"/>
</dbReference>
<gene>
    <name evidence="7" type="ORF">IAB73_06795</name>
</gene>
<name>A0A9D0ZA21_9FIRM</name>
<dbReference type="GO" id="GO:0016651">
    <property type="term" value="F:oxidoreductase activity, acting on NAD(P)H"/>
    <property type="evidence" value="ECO:0007669"/>
    <property type="project" value="UniProtKB-ARBA"/>
</dbReference>
<reference evidence="7" key="1">
    <citation type="submission" date="2020-10" db="EMBL/GenBank/DDBJ databases">
        <authorList>
            <person name="Gilroy R."/>
        </authorList>
    </citation>
    <scope>NUCLEOTIDE SEQUENCE</scope>
    <source>
        <strain evidence="7">ChiSxjej2B14-6234</strain>
    </source>
</reference>
<dbReference type="InterPro" id="IPR001279">
    <property type="entry name" value="Metallo-B-lactamas"/>
</dbReference>
<dbReference type="Proteomes" id="UP000886887">
    <property type="component" value="Unassembled WGS sequence"/>
</dbReference>
<dbReference type="GO" id="GO:0046872">
    <property type="term" value="F:metal ion binding"/>
    <property type="evidence" value="ECO:0007669"/>
    <property type="project" value="InterPro"/>
</dbReference>
<keyword evidence="5" id="KW-0408">Iron</keyword>
<dbReference type="CDD" id="cd07709">
    <property type="entry name" value="flavodiiron_proteins_MBL-fold"/>
    <property type="match status" value="1"/>
</dbReference>
<dbReference type="InterPro" id="IPR045761">
    <property type="entry name" value="ODP_dom"/>
</dbReference>
<evidence type="ECO:0000256" key="1">
    <source>
        <dbReference type="ARBA" id="ARBA00001962"/>
    </source>
</evidence>
<dbReference type="PIRSF" id="PIRSF005243">
    <property type="entry name" value="ROO"/>
    <property type="match status" value="1"/>
</dbReference>
<comment type="similarity">
    <text evidence="2">In the N-terminal section; belongs to the zinc metallo-hydrolase group 3 family.</text>
</comment>
<proteinExistence type="inferred from homology"/>
<dbReference type="InterPro" id="IPR008254">
    <property type="entry name" value="Flavodoxin/NO_synth"/>
</dbReference>
<organism evidence="7 8">
    <name type="scientific">Candidatus Onthenecus intestinigallinarum</name>
    <dbReference type="NCBI Taxonomy" id="2840875"/>
    <lineage>
        <taxon>Bacteria</taxon>
        <taxon>Bacillati</taxon>
        <taxon>Bacillota</taxon>
        <taxon>Clostridia</taxon>
        <taxon>Eubacteriales</taxon>
        <taxon>Candidatus Onthenecus</taxon>
    </lineage>
</organism>
<evidence type="ECO:0000256" key="4">
    <source>
        <dbReference type="ARBA" id="ARBA00022982"/>
    </source>
</evidence>
<comment type="caution">
    <text evidence="7">The sequence shown here is derived from an EMBL/GenBank/DDBJ whole genome shotgun (WGS) entry which is preliminary data.</text>
</comment>
<dbReference type="Pfam" id="PF00258">
    <property type="entry name" value="Flavodoxin_1"/>
    <property type="match status" value="1"/>
</dbReference>
<dbReference type="PROSITE" id="PS00201">
    <property type="entry name" value="FLAVODOXIN"/>
    <property type="match status" value="1"/>
</dbReference>
<dbReference type="Gene3D" id="3.40.50.360">
    <property type="match status" value="1"/>
</dbReference>
<dbReference type="SUPFAM" id="SSF56281">
    <property type="entry name" value="Metallo-hydrolase/oxidoreductase"/>
    <property type="match status" value="1"/>
</dbReference>
<dbReference type="GO" id="GO:0010181">
    <property type="term" value="F:FMN binding"/>
    <property type="evidence" value="ECO:0007669"/>
    <property type="project" value="InterPro"/>
</dbReference>
<protein>
    <submittedName>
        <fullName evidence="7">FprA family A-type flavoprotein</fullName>
    </submittedName>
</protein>
<dbReference type="GO" id="GO:0009055">
    <property type="term" value="F:electron transfer activity"/>
    <property type="evidence" value="ECO:0007669"/>
    <property type="project" value="InterPro"/>
</dbReference>
<evidence type="ECO:0000256" key="2">
    <source>
        <dbReference type="ARBA" id="ARBA00007121"/>
    </source>
</evidence>
<dbReference type="PROSITE" id="PS50902">
    <property type="entry name" value="FLAVODOXIN_LIKE"/>
    <property type="match status" value="1"/>
</dbReference>
<evidence type="ECO:0000256" key="3">
    <source>
        <dbReference type="ARBA" id="ARBA00022448"/>
    </source>
</evidence>
<dbReference type="PANTHER" id="PTHR32145:SF11">
    <property type="entry name" value="DIFLAVIN FLAVOPROTEIN A 2-RELATED"/>
    <property type="match status" value="1"/>
</dbReference>
<dbReference type="SMART" id="SM00849">
    <property type="entry name" value="Lactamase_B"/>
    <property type="match status" value="1"/>
</dbReference>
<evidence type="ECO:0000259" key="6">
    <source>
        <dbReference type="PROSITE" id="PS50902"/>
    </source>
</evidence>
<dbReference type="InterPro" id="IPR051285">
    <property type="entry name" value="NADH_oxidoreductase_modular"/>
</dbReference>
<dbReference type="InterPro" id="IPR036866">
    <property type="entry name" value="RibonucZ/Hydroxyglut_hydro"/>
</dbReference>
<dbReference type="Gene3D" id="3.60.15.10">
    <property type="entry name" value="Ribonuclease Z/Hydroxyacylglutathione hydrolase-like"/>
    <property type="match status" value="1"/>
</dbReference>
<dbReference type="AlphaFoldDB" id="A0A9D0ZA21"/>
<evidence type="ECO:0000313" key="8">
    <source>
        <dbReference type="Proteomes" id="UP000886887"/>
    </source>
</evidence>